<evidence type="ECO:0000256" key="1">
    <source>
        <dbReference type="SAM" id="MobiDB-lite"/>
    </source>
</evidence>
<feature type="compositionally biased region" description="Acidic residues" evidence="1">
    <location>
        <begin position="435"/>
        <end position="460"/>
    </location>
</feature>
<keyword evidence="3" id="KW-1185">Reference proteome</keyword>
<evidence type="ECO:0000313" key="2">
    <source>
        <dbReference type="EMBL" id="KAF1831349.1"/>
    </source>
</evidence>
<dbReference type="Proteomes" id="UP000800040">
    <property type="component" value="Unassembled WGS sequence"/>
</dbReference>
<organism evidence="2 3">
    <name type="scientific">Decorospora gaudefroyi</name>
    <dbReference type="NCBI Taxonomy" id="184978"/>
    <lineage>
        <taxon>Eukaryota</taxon>
        <taxon>Fungi</taxon>
        <taxon>Dikarya</taxon>
        <taxon>Ascomycota</taxon>
        <taxon>Pezizomycotina</taxon>
        <taxon>Dothideomycetes</taxon>
        <taxon>Pleosporomycetidae</taxon>
        <taxon>Pleosporales</taxon>
        <taxon>Pleosporineae</taxon>
        <taxon>Pleosporaceae</taxon>
        <taxon>Decorospora</taxon>
    </lineage>
</organism>
<gene>
    <name evidence="2" type="ORF">BDW02DRAFT_572106</name>
</gene>
<feature type="compositionally biased region" description="Basic and acidic residues" evidence="1">
    <location>
        <begin position="398"/>
        <end position="427"/>
    </location>
</feature>
<feature type="compositionally biased region" description="Basic and acidic residues" evidence="1">
    <location>
        <begin position="485"/>
        <end position="497"/>
    </location>
</feature>
<evidence type="ECO:0008006" key="4">
    <source>
        <dbReference type="Google" id="ProtNLM"/>
    </source>
</evidence>
<evidence type="ECO:0000313" key="3">
    <source>
        <dbReference type="Proteomes" id="UP000800040"/>
    </source>
</evidence>
<feature type="compositionally biased region" description="Low complexity" evidence="1">
    <location>
        <begin position="292"/>
        <end position="308"/>
    </location>
</feature>
<dbReference type="OrthoDB" id="3795238at2759"/>
<dbReference type="AlphaFoldDB" id="A0A6A5K2T0"/>
<name>A0A6A5K2T0_9PLEO</name>
<protein>
    <recommendedName>
        <fullName evidence="4">Fungal N-terminal domain-containing protein</fullName>
    </recommendedName>
</protein>
<proteinExistence type="predicted"/>
<feature type="compositionally biased region" description="Low complexity" evidence="1">
    <location>
        <begin position="266"/>
        <end position="283"/>
    </location>
</feature>
<sequence length="497" mass="56669">MAEIFGAVIAGVTLTTELTQLCPSLHKLVNQIRNAPRELSKLVDEVRLFTDIYLEFYWAFDNDMSKSNIMSPIRHLRSPVKLLAAWTEGAIRGFHKLLGKVGLLIDGSRSSVVQRCAARIEWYFNEKEVKCTRASLSVARQSISALLNIRIIGKIDEEIQMLERAIRKGNRRIIEKELEMSVEQRLQLLTRQRQYRRRQRHCIEARLDEAKEDYFKQREQTKEGNAFVPKPRELLRVIDSVKRSVDKVMPLRESRRRPRHPSILAPSTRSSESPESSRPTDSTAIDSFVSKPSSFTEPAASASPATSAEELEKTSDSCGKCTDACACSTTEPSSAILSCPPSLASPPPLRPSAFEHPSHRFDRSWQQLGTNHTVYQSNKGTCPVSEDDPCAPWQALKELAKPDPERERVQREGKEFEELLARDEASRRKSMMSEYSEEPNEEEHESDDGEEVEETSEEEAQPSPFQPVAGVHGNYPPGWRKRHERRESPDDHWHRKL</sequence>
<feature type="region of interest" description="Disordered" evidence="1">
    <location>
        <begin position="249"/>
        <end position="308"/>
    </location>
</feature>
<accession>A0A6A5K2T0</accession>
<reference evidence="2" key="1">
    <citation type="submission" date="2020-01" db="EMBL/GenBank/DDBJ databases">
        <authorList>
            <consortium name="DOE Joint Genome Institute"/>
            <person name="Haridas S."/>
            <person name="Albert R."/>
            <person name="Binder M."/>
            <person name="Bloem J."/>
            <person name="Labutti K."/>
            <person name="Salamov A."/>
            <person name="Andreopoulos B."/>
            <person name="Baker S.E."/>
            <person name="Barry K."/>
            <person name="Bills G."/>
            <person name="Bluhm B.H."/>
            <person name="Cannon C."/>
            <person name="Castanera R."/>
            <person name="Culley D.E."/>
            <person name="Daum C."/>
            <person name="Ezra D."/>
            <person name="Gonzalez J.B."/>
            <person name="Henrissat B."/>
            <person name="Kuo A."/>
            <person name="Liang C."/>
            <person name="Lipzen A."/>
            <person name="Lutzoni F."/>
            <person name="Magnuson J."/>
            <person name="Mondo S."/>
            <person name="Nolan M."/>
            <person name="Ohm R."/>
            <person name="Pangilinan J."/>
            <person name="Park H.-J."/>
            <person name="Ramirez L."/>
            <person name="Alfaro M."/>
            <person name="Sun H."/>
            <person name="Tritt A."/>
            <person name="Yoshinaga Y."/>
            <person name="Zwiers L.-H."/>
            <person name="Turgeon B.G."/>
            <person name="Goodwin S.B."/>
            <person name="Spatafora J.W."/>
            <person name="Crous P.W."/>
            <person name="Grigoriev I.V."/>
        </authorList>
    </citation>
    <scope>NUCLEOTIDE SEQUENCE</scope>
    <source>
        <strain evidence="2">P77</strain>
    </source>
</reference>
<feature type="region of interest" description="Disordered" evidence="1">
    <location>
        <begin position="397"/>
        <end position="497"/>
    </location>
</feature>
<dbReference type="EMBL" id="ML975366">
    <property type="protein sequence ID" value="KAF1831349.1"/>
    <property type="molecule type" value="Genomic_DNA"/>
</dbReference>